<evidence type="ECO:0000256" key="1">
    <source>
        <dbReference type="ARBA" id="ARBA00008416"/>
    </source>
</evidence>
<evidence type="ECO:0000259" key="3">
    <source>
        <dbReference type="Pfam" id="PF02678"/>
    </source>
</evidence>
<dbReference type="PANTHER" id="PTHR13903">
    <property type="entry name" value="PIRIN-RELATED"/>
    <property type="match status" value="1"/>
</dbReference>
<feature type="domain" description="Pirin N-terminal" evidence="3">
    <location>
        <begin position="22"/>
        <end position="126"/>
    </location>
</feature>
<sequence>MNKKVKTLIPAFDIDMGGIPLKQALPTQKVNQVDPFLLLHHGEFKYRKNAKAIHQGIGPHPHRGFSPVTFIIDGEIHHRDSHGNNQIAKKGEVQWMHAGAGIVHSERPSQALIDRHGSNEIIQLWINSPASKKLIPPKYQYVPEDKMPVFFSEDLQISSKLIAGIYGDLHGKITTESDLLILWCTAKDQGRATLEIPKGFNSMVYTINKEVKIKDFGLVEKESLIVFEDEGDSITISAEKGASFLLLSGAPLNEKVVQQGPFVMNTETQILEAMRDYQMGKMGILIEE</sequence>
<evidence type="ECO:0000313" key="6">
    <source>
        <dbReference type="Proteomes" id="UP000598350"/>
    </source>
</evidence>
<dbReference type="InterPro" id="IPR011051">
    <property type="entry name" value="RmlC_Cupin_sf"/>
</dbReference>
<dbReference type="Gene3D" id="2.60.120.10">
    <property type="entry name" value="Jelly Rolls"/>
    <property type="match status" value="2"/>
</dbReference>
<dbReference type="RefSeq" id="WP_188312759.1">
    <property type="nucleotide sequence ID" value="NZ_JABTCG010000001.1"/>
</dbReference>
<organism evidence="5 6">
    <name type="scientific">Maribacter arenosus</name>
    <dbReference type="NCBI Taxonomy" id="1854708"/>
    <lineage>
        <taxon>Bacteria</taxon>
        <taxon>Pseudomonadati</taxon>
        <taxon>Bacteroidota</taxon>
        <taxon>Flavobacteriia</taxon>
        <taxon>Flavobacteriales</taxon>
        <taxon>Flavobacteriaceae</taxon>
        <taxon>Maribacter</taxon>
    </lineage>
</organism>
<name>A0ABR7VBL7_9FLAO</name>
<dbReference type="Pfam" id="PF02678">
    <property type="entry name" value="Pirin"/>
    <property type="match status" value="1"/>
</dbReference>
<comment type="similarity">
    <text evidence="1 2">Belongs to the pirin family.</text>
</comment>
<dbReference type="Pfam" id="PF05726">
    <property type="entry name" value="Pirin_C"/>
    <property type="match status" value="1"/>
</dbReference>
<dbReference type="CDD" id="cd02909">
    <property type="entry name" value="cupin_pirin_N"/>
    <property type="match status" value="1"/>
</dbReference>
<proteinExistence type="inferred from homology"/>
<keyword evidence="6" id="KW-1185">Reference proteome</keyword>
<dbReference type="InterPro" id="IPR003829">
    <property type="entry name" value="Pirin_N_dom"/>
</dbReference>
<evidence type="ECO:0000313" key="5">
    <source>
        <dbReference type="EMBL" id="MBD0849643.1"/>
    </source>
</evidence>
<dbReference type="InterPro" id="IPR012093">
    <property type="entry name" value="Pirin"/>
</dbReference>
<dbReference type="PANTHER" id="PTHR13903:SF8">
    <property type="entry name" value="PIRIN"/>
    <property type="match status" value="1"/>
</dbReference>
<evidence type="ECO:0000256" key="2">
    <source>
        <dbReference type="RuleBase" id="RU003457"/>
    </source>
</evidence>
<comment type="caution">
    <text evidence="5">The sequence shown here is derived from an EMBL/GenBank/DDBJ whole genome shotgun (WGS) entry which is preliminary data.</text>
</comment>
<accession>A0ABR7VBL7</accession>
<protein>
    <submittedName>
        <fullName evidence="5">Pirin family protein</fullName>
    </submittedName>
</protein>
<dbReference type="SUPFAM" id="SSF51182">
    <property type="entry name" value="RmlC-like cupins"/>
    <property type="match status" value="1"/>
</dbReference>
<dbReference type="InterPro" id="IPR008778">
    <property type="entry name" value="Pirin_C_dom"/>
</dbReference>
<feature type="domain" description="Pirin C-terminal" evidence="4">
    <location>
        <begin position="185"/>
        <end position="283"/>
    </location>
</feature>
<dbReference type="Proteomes" id="UP000598350">
    <property type="component" value="Unassembled WGS sequence"/>
</dbReference>
<dbReference type="CDD" id="cd02247">
    <property type="entry name" value="cupin_pirin_C"/>
    <property type="match status" value="1"/>
</dbReference>
<dbReference type="EMBL" id="JABTCG010000001">
    <property type="protein sequence ID" value="MBD0849643.1"/>
    <property type="molecule type" value="Genomic_DNA"/>
</dbReference>
<reference evidence="5 6" key="1">
    <citation type="submission" date="2020-05" db="EMBL/GenBank/DDBJ databases">
        <title>The draft genome sequence of Maribacter arenosus CAU 1321.</title>
        <authorList>
            <person name="Mu L."/>
        </authorList>
    </citation>
    <scope>NUCLEOTIDE SEQUENCE [LARGE SCALE GENOMIC DNA]</scope>
    <source>
        <strain evidence="5 6">CAU 1321</strain>
    </source>
</reference>
<evidence type="ECO:0000259" key="4">
    <source>
        <dbReference type="Pfam" id="PF05726"/>
    </source>
</evidence>
<gene>
    <name evidence="5" type="ORF">HPE63_03095</name>
</gene>
<dbReference type="PIRSF" id="PIRSF006232">
    <property type="entry name" value="Pirin"/>
    <property type="match status" value="1"/>
</dbReference>
<dbReference type="InterPro" id="IPR014710">
    <property type="entry name" value="RmlC-like_jellyroll"/>
</dbReference>